<evidence type="ECO:0008006" key="12">
    <source>
        <dbReference type="Google" id="ProtNLM"/>
    </source>
</evidence>
<keyword evidence="5" id="KW-1015">Disulfide bond</keyword>
<feature type="domain" description="Saposin B-type" evidence="9">
    <location>
        <begin position="66"/>
        <end position="142"/>
    </location>
</feature>
<gene>
    <name evidence="10" type="ORF">CHIRRI_LOCUS11476</name>
</gene>
<keyword evidence="11" id="KW-1185">Reference proteome</keyword>
<keyword evidence="2" id="KW-0964">Secreted</keyword>
<accession>A0A9N9WWE7</accession>
<evidence type="ECO:0000313" key="10">
    <source>
        <dbReference type="EMBL" id="CAG9808638.1"/>
    </source>
</evidence>
<feature type="domain" description="Saposin B-type" evidence="9">
    <location>
        <begin position="166"/>
        <end position="237"/>
    </location>
</feature>
<dbReference type="InterPro" id="IPR008139">
    <property type="entry name" value="SaposinB_dom"/>
</dbReference>
<evidence type="ECO:0000256" key="1">
    <source>
        <dbReference type="ARBA" id="ARBA00004613"/>
    </source>
</evidence>
<dbReference type="GO" id="GO:0005764">
    <property type="term" value="C:lysosome"/>
    <property type="evidence" value="ECO:0007669"/>
    <property type="project" value="InterPro"/>
</dbReference>
<feature type="domain" description="Saposin B-type" evidence="9">
    <location>
        <begin position="259"/>
        <end position="333"/>
    </location>
</feature>
<dbReference type="InterPro" id="IPR008373">
    <property type="entry name" value="Saposin"/>
</dbReference>
<dbReference type="InterPro" id="IPR008138">
    <property type="entry name" value="SapB_2"/>
</dbReference>
<feature type="domain" description="Saposin B-type" evidence="9">
    <location>
        <begin position="596"/>
        <end position="670"/>
    </location>
</feature>
<evidence type="ECO:0000256" key="5">
    <source>
        <dbReference type="ARBA" id="ARBA00023157"/>
    </source>
</evidence>
<comment type="subcellular location">
    <subcellularLocation>
        <location evidence="1">Secreted</location>
    </subcellularLocation>
</comment>
<dbReference type="Pfam" id="PF05184">
    <property type="entry name" value="SapB_1"/>
    <property type="match status" value="3"/>
</dbReference>
<name>A0A9N9WWE7_9DIPT</name>
<dbReference type="EMBL" id="OU895879">
    <property type="protein sequence ID" value="CAG9808638.1"/>
    <property type="molecule type" value="Genomic_DNA"/>
</dbReference>
<evidence type="ECO:0000256" key="3">
    <source>
        <dbReference type="ARBA" id="ARBA00022729"/>
    </source>
</evidence>
<keyword evidence="3 7" id="KW-0732">Signal</keyword>
<dbReference type="InterPro" id="IPR011001">
    <property type="entry name" value="Saposin-like"/>
</dbReference>
<dbReference type="PRINTS" id="PR01797">
    <property type="entry name" value="SAPOSIN"/>
</dbReference>
<dbReference type="InterPro" id="IPR051428">
    <property type="entry name" value="Sphingo_Act-Surfact_Prot"/>
</dbReference>
<dbReference type="SUPFAM" id="SSF47862">
    <property type="entry name" value="Saposin"/>
    <property type="match status" value="7"/>
</dbReference>
<evidence type="ECO:0000256" key="4">
    <source>
        <dbReference type="ARBA" id="ARBA00022737"/>
    </source>
</evidence>
<feature type="signal peptide" evidence="7">
    <location>
        <begin position="1"/>
        <end position="19"/>
    </location>
</feature>
<evidence type="ECO:0000313" key="11">
    <source>
        <dbReference type="Proteomes" id="UP001153620"/>
    </source>
</evidence>
<organism evidence="10 11">
    <name type="scientific">Chironomus riparius</name>
    <dbReference type="NCBI Taxonomy" id="315576"/>
    <lineage>
        <taxon>Eukaryota</taxon>
        <taxon>Metazoa</taxon>
        <taxon>Ecdysozoa</taxon>
        <taxon>Arthropoda</taxon>
        <taxon>Hexapoda</taxon>
        <taxon>Insecta</taxon>
        <taxon>Pterygota</taxon>
        <taxon>Neoptera</taxon>
        <taxon>Endopterygota</taxon>
        <taxon>Diptera</taxon>
        <taxon>Nematocera</taxon>
        <taxon>Chironomoidea</taxon>
        <taxon>Chironomidae</taxon>
        <taxon>Chironominae</taxon>
        <taxon>Chironomus</taxon>
    </lineage>
</organism>
<dbReference type="InterPro" id="IPR003119">
    <property type="entry name" value="SAP_A"/>
</dbReference>
<dbReference type="Pfam" id="PF02199">
    <property type="entry name" value="SapA"/>
    <property type="match status" value="1"/>
</dbReference>
<protein>
    <recommendedName>
        <fullName evidence="12">Saposin</fullName>
    </recommendedName>
</protein>
<evidence type="ECO:0000256" key="6">
    <source>
        <dbReference type="ARBA" id="ARBA00023180"/>
    </source>
</evidence>
<evidence type="ECO:0000259" key="9">
    <source>
        <dbReference type="SMART" id="SM00741"/>
    </source>
</evidence>
<proteinExistence type="predicted"/>
<reference evidence="10" key="2">
    <citation type="submission" date="2022-10" db="EMBL/GenBank/DDBJ databases">
        <authorList>
            <consortium name="ENA_rothamsted_submissions"/>
            <consortium name="culmorum"/>
            <person name="King R."/>
        </authorList>
    </citation>
    <scope>NUCLEOTIDE SEQUENCE</scope>
</reference>
<dbReference type="SMART" id="SM00162">
    <property type="entry name" value="SAPA"/>
    <property type="match status" value="1"/>
</dbReference>
<evidence type="ECO:0000256" key="7">
    <source>
        <dbReference type="SAM" id="SignalP"/>
    </source>
</evidence>
<evidence type="ECO:0000259" key="8">
    <source>
        <dbReference type="SMART" id="SM00162"/>
    </source>
</evidence>
<dbReference type="GO" id="GO:0016020">
    <property type="term" value="C:membrane"/>
    <property type="evidence" value="ECO:0007669"/>
    <property type="project" value="GOC"/>
</dbReference>
<keyword evidence="6" id="KW-0325">Glycoprotein</keyword>
<feature type="domain" description="Saposin B-type" evidence="9">
    <location>
        <begin position="383"/>
        <end position="457"/>
    </location>
</feature>
<dbReference type="GO" id="GO:0006665">
    <property type="term" value="P:sphingolipid metabolic process"/>
    <property type="evidence" value="ECO:0007669"/>
    <property type="project" value="InterPro"/>
</dbReference>
<feature type="chain" id="PRO_5040370801" description="Saposin" evidence="7">
    <location>
        <begin position="20"/>
        <end position="889"/>
    </location>
</feature>
<reference evidence="10" key="1">
    <citation type="submission" date="2022-01" db="EMBL/GenBank/DDBJ databases">
        <authorList>
            <person name="King R."/>
        </authorList>
    </citation>
    <scope>NUCLEOTIDE SEQUENCE</scope>
</reference>
<dbReference type="InterPro" id="IPR007856">
    <property type="entry name" value="SapB_1"/>
</dbReference>
<feature type="domain" description="Saposin A-type" evidence="8">
    <location>
        <begin position="23"/>
        <end position="56"/>
    </location>
</feature>
<evidence type="ECO:0000256" key="2">
    <source>
        <dbReference type="ARBA" id="ARBA00022525"/>
    </source>
</evidence>
<dbReference type="OrthoDB" id="69496at2759"/>
<keyword evidence="4" id="KW-0677">Repeat</keyword>
<dbReference type="PANTHER" id="PTHR11480">
    <property type="entry name" value="SAPOSIN-RELATED"/>
    <property type="match status" value="1"/>
</dbReference>
<feature type="domain" description="Saposin B-type" evidence="9">
    <location>
        <begin position="802"/>
        <end position="877"/>
    </location>
</feature>
<dbReference type="Proteomes" id="UP001153620">
    <property type="component" value="Chromosome 3"/>
</dbReference>
<dbReference type="AlphaFoldDB" id="A0A9N9WWE7"/>
<dbReference type="PANTHER" id="PTHR11480:SF3">
    <property type="entry name" value="BCDNA.GH08312"/>
    <property type="match status" value="1"/>
</dbReference>
<feature type="domain" description="Saposin B-type" evidence="9">
    <location>
        <begin position="709"/>
        <end position="783"/>
    </location>
</feature>
<dbReference type="Gene3D" id="1.10.225.10">
    <property type="entry name" value="Saposin-like"/>
    <property type="match status" value="8"/>
</dbReference>
<feature type="domain" description="Saposin B-type" evidence="9">
    <location>
        <begin position="475"/>
        <end position="550"/>
    </location>
</feature>
<dbReference type="GO" id="GO:0005576">
    <property type="term" value="C:extracellular region"/>
    <property type="evidence" value="ECO:0007669"/>
    <property type="project" value="UniProtKB-SubCell"/>
</dbReference>
<dbReference type="Pfam" id="PF03489">
    <property type="entry name" value="SapB_2"/>
    <property type="match status" value="7"/>
</dbReference>
<dbReference type="SMART" id="SM00741">
    <property type="entry name" value="SapB"/>
    <property type="match status" value="8"/>
</dbReference>
<sequence length="889" mass="100931">MKYLSILLCVIIYVSSAKSSLIRHEDCSKGIEYWCEHVINAKKCNAVDFCIQTVWENHIVQVDSNPLCDDCKEWVVQARDLIANNQTFDSLIKTLEWSCSLCPNENGRDKCKELIENNINEIQKILVSHMDPDAVCSAIHLCNNKEFTKIFKNPEPPKKKVELMPFTCGQCNHIADLIEKKLDTTNGDDLLEGLLAVCGQMSSFSDSCSSLILTHFNDIQKQLPNIVNKGKICHSTCTQHHKYNEGIIDIQPAFDDPDIPCQLCEQLMIHLRELLISNTSEIEFRNMLEGFCGQMPSVKNECINIVDQYADTIYEFLVSKLDADKTCTMIKICKPKSDERIIQAPKMPLISSDLFPQPKQISVDSVEVHIVTKDSFKLVKNGALCTACEYTMQLVHIEVTKNTIHDKILQTVRNECKRLPLYVAECEQIVDMFGDQIMEAVEAGTNPRLVCPIIKMCPPSYDFHHFEENNVSEKPTCAFCLFAMQEIKSVVNKNSTKDSILSVLDGLCTHLSVKLQGPCKVFVETYSAEVVDMILADFTPQEACVFIRLCTSSEPKLNRIRLPGSLAKSSSESSEDITDFEDDSTEVKSPKIVNNPQCQLCKTVIGLLEQRIINHKSKDEIRRELENSCARLRKFQKECKEFVDKYSDKIVELVSQELTPENVCRELLYCVMDNEQDMQDYDFGLDILVRSFQIPAKNENEDHEDIGSTGCIICEFIMTKMEEELNDKTTDEEIKRTIKNICSKMPQTVSKECNQFIDYYFDMIIVLIETTKPDKMCAALKLCPKYNPLLEANLLEIKNDIYTCALCKGVVDALDTIIEDPNIDTNLENLEEKVCQKFAGKFKDKCHNLASTYGVAIINLLKNITESDQICFKLNLCSQSETSGMVQMS</sequence>
<dbReference type="FunFam" id="1.10.225.10:FF:000002">
    <property type="entry name" value="prosaposin isoform X2"/>
    <property type="match status" value="1"/>
</dbReference>